<evidence type="ECO:0000313" key="3">
    <source>
        <dbReference type="Proteomes" id="UP000634136"/>
    </source>
</evidence>
<evidence type="ECO:0000256" key="1">
    <source>
        <dbReference type="SAM" id="Phobius"/>
    </source>
</evidence>
<dbReference type="AlphaFoldDB" id="A0A835CBB8"/>
<keyword evidence="1" id="KW-1133">Transmembrane helix</keyword>
<protein>
    <submittedName>
        <fullName evidence="2">Uncharacterized protein</fullName>
    </submittedName>
</protein>
<keyword evidence="3" id="KW-1185">Reference proteome</keyword>
<gene>
    <name evidence="2" type="ORF">G2W53_010405</name>
</gene>
<comment type="caution">
    <text evidence="2">The sequence shown here is derived from an EMBL/GenBank/DDBJ whole genome shotgun (WGS) entry which is preliminary data.</text>
</comment>
<keyword evidence="1" id="KW-0472">Membrane</keyword>
<keyword evidence="1" id="KW-0812">Transmembrane</keyword>
<feature type="transmembrane region" description="Helical" evidence="1">
    <location>
        <begin position="25"/>
        <end position="50"/>
    </location>
</feature>
<dbReference type="EMBL" id="JAAIUW010000004">
    <property type="protein sequence ID" value="KAF7835546.1"/>
    <property type="molecule type" value="Genomic_DNA"/>
</dbReference>
<accession>A0A835CBB8</accession>
<name>A0A835CBB8_9FABA</name>
<sequence length="74" mass="7785">MVVVQALAPLLSAIGKFISSSEFLVFAGLGLGILASVCIIGVVWVSCLLVQTFPNLLSWEVNVCLGDSMGWVCV</sequence>
<reference evidence="2" key="1">
    <citation type="submission" date="2020-09" db="EMBL/GenBank/DDBJ databases">
        <title>Genome-Enabled Discovery of Anthraquinone Biosynthesis in Senna tora.</title>
        <authorList>
            <person name="Kang S.-H."/>
            <person name="Pandey R.P."/>
            <person name="Lee C.-M."/>
            <person name="Sim J.-S."/>
            <person name="Jeong J.-T."/>
            <person name="Choi B.-S."/>
            <person name="Jung M."/>
            <person name="Ginzburg D."/>
            <person name="Zhao K."/>
            <person name="Won S.Y."/>
            <person name="Oh T.-J."/>
            <person name="Yu Y."/>
            <person name="Kim N.-H."/>
            <person name="Lee O.R."/>
            <person name="Lee T.-H."/>
            <person name="Bashyal P."/>
            <person name="Kim T.-S."/>
            <person name="Lee W.-H."/>
            <person name="Kawkins C."/>
            <person name="Kim C.-K."/>
            <person name="Kim J.S."/>
            <person name="Ahn B.O."/>
            <person name="Rhee S.Y."/>
            <person name="Sohng J.K."/>
        </authorList>
    </citation>
    <scope>NUCLEOTIDE SEQUENCE</scope>
    <source>
        <tissue evidence="2">Leaf</tissue>
    </source>
</reference>
<proteinExistence type="predicted"/>
<dbReference type="Proteomes" id="UP000634136">
    <property type="component" value="Unassembled WGS sequence"/>
</dbReference>
<organism evidence="2 3">
    <name type="scientific">Senna tora</name>
    <dbReference type="NCBI Taxonomy" id="362788"/>
    <lineage>
        <taxon>Eukaryota</taxon>
        <taxon>Viridiplantae</taxon>
        <taxon>Streptophyta</taxon>
        <taxon>Embryophyta</taxon>
        <taxon>Tracheophyta</taxon>
        <taxon>Spermatophyta</taxon>
        <taxon>Magnoliopsida</taxon>
        <taxon>eudicotyledons</taxon>
        <taxon>Gunneridae</taxon>
        <taxon>Pentapetalae</taxon>
        <taxon>rosids</taxon>
        <taxon>fabids</taxon>
        <taxon>Fabales</taxon>
        <taxon>Fabaceae</taxon>
        <taxon>Caesalpinioideae</taxon>
        <taxon>Cassia clade</taxon>
        <taxon>Senna</taxon>
    </lineage>
</organism>
<evidence type="ECO:0000313" key="2">
    <source>
        <dbReference type="EMBL" id="KAF7835546.1"/>
    </source>
</evidence>